<dbReference type="EMBL" id="CP000767">
    <property type="protein sequence ID" value="EAT99408.1"/>
    <property type="molecule type" value="Genomic_DNA"/>
</dbReference>
<keyword evidence="2" id="KW-1185">Reference proteome</keyword>
<dbReference type="InterPro" id="IPR027417">
    <property type="entry name" value="P-loop_NTPase"/>
</dbReference>
<accession>A7H114</accession>
<dbReference type="Proteomes" id="UP000006380">
    <property type="component" value="Chromosome"/>
</dbReference>
<organism evidence="1 2">
    <name type="scientific">Campylobacter curvus (strain 525.92)</name>
    <dbReference type="NCBI Taxonomy" id="360105"/>
    <lineage>
        <taxon>Bacteria</taxon>
        <taxon>Pseudomonadati</taxon>
        <taxon>Campylobacterota</taxon>
        <taxon>Epsilonproteobacteria</taxon>
        <taxon>Campylobacterales</taxon>
        <taxon>Campylobacteraceae</taxon>
        <taxon>Campylobacter</taxon>
    </lineage>
</organism>
<dbReference type="KEGG" id="ccv:CCV52592_1064"/>
<gene>
    <name evidence="1" type="ORF">CCV52592_1064</name>
</gene>
<proteinExistence type="predicted"/>
<dbReference type="OrthoDB" id="5372242at2"/>
<protein>
    <submittedName>
        <fullName evidence="1">ATPase, AAA family</fullName>
    </submittedName>
</protein>
<evidence type="ECO:0000313" key="2">
    <source>
        <dbReference type="Proteomes" id="UP000006380"/>
    </source>
</evidence>
<dbReference type="RefSeq" id="WP_011992855.1">
    <property type="nucleotide sequence ID" value="NC_009715.2"/>
</dbReference>
<dbReference type="HOGENOM" id="CLU_064266_0_0_7"/>
<sequence length="365" mass="41665">MQNLDFFYETPLKTIKFINRKQFVSNQKTLIIGSPQSGKTSLMCEYLAQYKAEERLYINLKDLRADPLNLLTDLSEFLAAHPSLKALGVDNLSSQNEAEILKKIDTSTLETIIIATDQRSFRFENFSVLELGYLDYEEFILFFKKNLDANFLFSHFLAHGGAIKCAFLDASEVSESLQNDLKKELSPVNLNIIKECASKCHDTVSAFEIYKILKQSVKISKDSVYAGLNELENSGFIITLPKFNEPNATKKLYFRNFALRNTLSAKKDFTATFANVILCELLKFKDEIFYTKELDFFLIKRKLTVLCIPFSASEIIFLKFKKLHPLLKNLNVSRLQVISVANSGEMSIEGIKCEILPFSRWALGI</sequence>
<evidence type="ECO:0000313" key="1">
    <source>
        <dbReference type="EMBL" id="EAT99408.1"/>
    </source>
</evidence>
<dbReference type="STRING" id="360105.CCV52592_1064"/>
<dbReference type="AlphaFoldDB" id="A7H114"/>
<dbReference type="SUPFAM" id="SSF52540">
    <property type="entry name" value="P-loop containing nucleoside triphosphate hydrolases"/>
    <property type="match status" value="1"/>
</dbReference>
<name>A7H114_CAMC5</name>
<reference evidence="1" key="1">
    <citation type="submission" date="2016-07" db="EMBL/GenBank/DDBJ databases">
        <title>Comparative genomics of the Campylobacter concisus group.</title>
        <authorList>
            <person name="Miller W.G."/>
            <person name="Yee E."/>
            <person name="Chapman M.H."/>
            <person name="Huynh S."/>
            <person name="Bono J.L."/>
            <person name="On S.L.W."/>
            <person name="StLeger J."/>
            <person name="Foster G."/>
            <person name="Parker C.T."/>
        </authorList>
    </citation>
    <scope>NUCLEOTIDE SEQUENCE</scope>
    <source>
        <strain evidence="1">525.92</strain>
    </source>
</reference>